<dbReference type="PROSITE" id="PS51257">
    <property type="entry name" value="PROKAR_LIPOPROTEIN"/>
    <property type="match status" value="1"/>
</dbReference>
<dbReference type="Proteomes" id="UP000294930">
    <property type="component" value="Unassembled WGS sequence"/>
</dbReference>
<gene>
    <name evidence="1" type="ORF">A8975_0462</name>
</gene>
<evidence type="ECO:0000313" key="1">
    <source>
        <dbReference type="EMBL" id="TDY13866.1"/>
    </source>
</evidence>
<proteinExistence type="predicted"/>
<evidence type="ECO:0000313" key="2">
    <source>
        <dbReference type="Proteomes" id="UP000294930"/>
    </source>
</evidence>
<accession>A0ABY2G7T9</accession>
<keyword evidence="2" id="KW-1185">Reference proteome</keyword>
<dbReference type="Pfam" id="PF19765">
    <property type="entry name" value="DUF6252"/>
    <property type="match status" value="1"/>
</dbReference>
<name>A0ABY2G7T9_9FLAO</name>
<dbReference type="InterPro" id="IPR046219">
    <property type="entry name" value="DUF6252"/>
</dbReference>
<reference evidence="1 2" key="1">
    <citation type="submission" date="2019-03" db="EMBL/GenBank/DDBJ databases">
        <title>Genomic Encyclopedia of Type Strains, Phase III (KMG-III): the genomes of soil and plant-associated and newly described type strains.</title>
        <authorList>
            <person name="Whitman W."/>
        </authorList>
    </citation>
    <scope>NUCLEOTIDE SEQUENCE [LARGE SCALE GENOMIC DNA]</scope>
    <source>
        <strain evidence="1 2">CGMCC 1.10957</strain>
    </source>
</reference>
<protein>
    <submittedName>
        <fullName evidence="1">Uncharacterized protein</fullName>
    </submittedName>
</protein>
<dbReference type="EMBL" id="SOQZ01000001">
    <property type="protein sequence ID" value="TDY13866.1"/>
    <property type="molecule type" value="Genomic_DNA"/>
</dbReference>
<comment type="caution">
    <text evidence="1">The sequence shown here is derived from an EMBL/GenBank/DDBJ whole genome shotgun (WGS) entry which is preliminary data.</text>
</comment>
<dbReference type="RefSeq" id="WP_131506157.1">
    <property type="nucleotide sequence ID" value="NZ_SOQZ01000001.1"/>
</dbReference>
<organism evidence="1 2">
    <name type="scientific">Meridianimaribacter flavus</name>
    <dbReference type="NCBI Taxonomy" id="571115"/>
    <lineage>
        <taxon>Bacteria</taxon>
        <taxon>Pseudomonadati</taxon>
        <taxon>Bacteroidota</taxon>
        <taxon>Flavobacteriia</taxon>
        <taxon>Flavobacteriales</taxon>
        <taxon>Flavobacteriaceae</taxon>
        <taxon>Meridianimaribacter</taxon>
    </lineage>
</organism>
<sequence length="228" mass="24302">MKRLALILFTFLSVLSCGDEIEFNSPAVQGNKDGELWRAVYYSADIDFGGFIIEGGNNFETIQLITTNDTAGTYNLGDGSGNEATFTNSQGVVYSTNNEPDPSVSIYPNEGQIIVEHVDNDADPKTISGKFWFYAFTADGMNTVNFNEGHFYKVPLVGGLVTVGSGCLQATEATANAAQTYIATDTTAPEYTDVCNAYKDALTAQIDACGDTTGALQALIDSLGDCTP</sequence>